<protein>
    <submittedName>
        <fullName evidence="2">Uncharacterized protein</fullName>
    </submittedName>
</protein>
<accession>A0A6M3IDQ7</accession>
<feature type="compositionally biased region" description="Basic and acidic residues" evidence="1">
    <location>
        <begin position="453"/>
        <end position="462"/>
    </location>
</feature>
<feature type="compositionally biased region" description="Low complexity" evidence="1">
    <location>
        <begin position="393"/>
        <end position="409"/>
    </location>
</feature>
<sequence>MSGKSNAMLSVRIPTPVKAEIDALAAKLGISTSDYVRKYWETLLNDGKVIVDEDKKVNVVNPNWPGPYRPPGGGGYPQGGYYNYPVHAPAGFPQQQDEMDKFLSELRKMAIAQMFTKFIQGTLSPEQLVQRAGGGGSSDSLPSVETIMKYKMLGKEDDSTKQMQMLMMQMMASRAAGDKGGENKATELMVALMANQSNQSSNFLNQFMASQQAGSTQTRDFFTAALGASAGNSDKQRTADNQHNQTLMALQGQIAQSNQAMMSQMFNQQLGWAQMEMQRIKDSKDKSPVDQLAALVELRDTNPVYKAAFNAVMGVKEESMLGKIIPQLKEMGLDKVIENVGGALAGMVMKPKIPAPATISSPMPMIPGMPPQMETPSGPPVSGITGLEHLRLPTMPGETPTETQPQTEQSATDEFTPTPNAPPETFTVHAQDIESIGLPPEATGYTNLNRPQDNNKEENKKE</sequence>
<evidence type="ECO:0000256" key="1">
    <source>
        <dbReference type="SAM" id="MobiDB-lite"/>
    </source>
</evidence>
<gene>
    <name evidence="2" type="ORF">MM415B02061_0016</name>
</gene>
<dbReference type="AlphaFoldDB" id="A0A6M3IDQ7"/>
<evidence type="ECO:0000313" key="2">
    <source>
        <dbReference type="EMBL" id="QJA55358.1"/>
    </source>
</evidence>
<feature type="region of interest" description="Disordered" evidence="1">
    <location>
        <begin position="393"/>
        <end position="462"/>
    </location>
</feature>
<reference evidence="2" key="1">
    <citation type="submission" date="2020-03" db="EMBL/GenBank/DDBJ databases">
        <title>The deep terrestrial virosphere.</title>
        <authorList>
            <person name="Holmfeldt K."/>
            <person name="Nilsson E."/>
            <person name="Simone D."/>
            <person name="Lopez-Fernandez M."/>
            <person name="Wu X."/>
            <person name="de Brujin I."/>
            <person name="Lundin D."/>
            <person name="Andersson A."/>
            <person name="Bertilsson S."/>
            <person name="Dopson M."/>
        </authorList>
    </citation>
    <scope>NUCLEOTIDE SEQUENCE</scope>
    <source>
        <strain evidence="2">MM415B02061</strain>
    </source>
</reference>
<dbReference type="EMBL" id="MT141153">
    <property type="protein sequence ID" value="QJA55358.1"/>
    <property type="molecule type" value="Genomic_DNA"/>
</dbReference>
<name>A0A6M3IDQ7_9ZZZZ</name>
<proteinExistence type="predicted"/>
<organism evidence="2">
    <name type="scientific">viral metagenome</name>
    <dbReference type="NCBI Taxonomy" id="1070528"/>
    <lineage>
        <taxon>unclassified sequences</taxon>
        <taxon>metagenomes</taxon>
        <taxon>organismal metagenomes</taxon>
    </lineage>
</organism>